<gene>
    <name evidence="9" type="ORF">GP2143_03009</name>
</gene>
<evidence type="ECO:0000256" key="5">
    <source>
        <dbReference type="ARBA" id="ARBA00022692"/>
    </source>
</evidence>
<dbReference type="GO" id="GO:0022857">
    <property type="term" value="F:transmembrane transporter activity"/>
    <property type="evidence" value="ECO:0007669"/>
    <property type="project" value="InterPro"/>
</dbReference>
<evidence type="ECO:0000256" key="3">
    <source>
        <dbReference type="ARBA" id="ARBA00022448"/>
    </source>
</evidence>
<feature type="transmembrane region" description="Helical" evidence="8">
    <location>
        <begin position="324"/>
        <end position="342"/>
    </location>
</feature>
<evidence type="ECO:0000256" key="8">
    <source>
        <dbReference type="SAM" id="Phobius"/>
    </source>
</evidence>
<dbReference type="InterPro" id="IPR018093">
    <property type="entry name" value="BCCT_CS"/>
</dbReference>
<evidence type="ECO:0000256" key="4">
    <source>
        <dbReference type="ARBA" id="ARBA00022475"/>
    </source>
</evidence>
<keyword evidence="5 8" id="KW-0812">Transmembrane</keyword>
<dbReference type="GO" id="GO:0005886">
    <property type="term" value="C:plasma membrane"/>
    <property type="evidence" value="ECO:0007669"/>
    <property type="project" value="UniProtKB-SubCell"/>
</dbReference>
<organism evidence="9 10">
    <name type="scientific">marine gamma proteobacterium HTCC2143</name>
    <dbReference type="NCBI Taxonomy" id="247633"/>
    <lineage>
        <taxon>Bacteria</taxon>
        <taxon>Pseudomonadati</taxon>
        <taxon>Pseudomonadota</taxon>
        <taxon>Gammaproteobacteria</taxon>
        <taxon>Cellvibrionales</taxon>
        <taxon>Spongiibacteraceae</taxon>
        <taxon>BD1-7 clade</taxon>
    </lineage>
</organism>
<protein>
    <submittedName>
        <fullName evidence="9">Choline transporter</fullName>
    </submittedName>
</protein>
<keyword evidence="7 8" id="KW-0472">Membrane</keyword>
<dbReference type="PANTHER" id="PTHR30047">
    <property type="entry name" value="HIGH-AFFINITY CHOLINE TRANSPORT PROTEIN-RELATED"/>
    <property type="match status" value="1"/>
</dbReference>
<evidence type="ECO:0000256" key="6">
    <source>
        <dbReference type="ARBA" id="ARBA00022989"/>
    </source>
</evidence>
<dbReference type="AlphaFoldDB" id="A0YEM3"/>
<sequence length="510" mass="55654">MYMTSNSIEKIAVVDKAVFTIACSVVLGVCLPLIFFPETSAEVTQVIYAWIANYLGLAYQWAVIGAIIFLSWVAFGRYGHVRLGPENEKPEFSTFSWIAMIFAAGIGAGLMFWAGIEWGYYYDTPPFGAEPRSLEAVEWAGAYGLFHWGISAWAVYALPAVAIAYPYYVKKVPYLRLSTSCHALLGHKGENSWEGRLLDLVFMLGIIGGSATSLGLATPMVSALIGRLVGIEVSFGLDVAVVVTCVVIFGISAYLGLDKGIKRLSNINIVVALLLLLFILVTGPTLFILRVGADSIGVMLDNMARMMTWSDPIERTGFVEDWTIFYWAWWIAYGPFTGLFVARISKGRTLKEMILSMTLLGSLGCWLFFIVIGNYAMFLELEGTLSVTDYLKNNDAAAGIAAIVATLPFSQVALAAFTFVCVVFVATTYDSASYIIASAATSELKIGHNPARWHRLFWAGMLGLLPVALLVVGGLKVVQSAVLVASLPVLVVLVLMTVSLYMSLRERDLE</sequence>
<evidence type="ECO:0000313" key="9">
    <source>
        <dbReference type="EMBL" id="EAW30859.1"/>
    </source>
</evidence>
<keyword evidence="3" id="KW-0813">Transport</keyword>
<feature type="transmembrane region" description="Helical" evidence="8">
    <location>
        <begin position="396"/>
        <end position="426"/>
    </location>
</feature>
<feature type="transmembrane region" description="Helical" evidence="8">
    <location>
        <begin position="237"/>
        <end position="257"/>
    </location>
</feature>
<dbReference type="EMBL" id="AAVT01000006">
    <property type="protein sequence ID" value="EAW30859.1"/>
    <property type="molecule type" value="Genomic_DNA"/>
</dbReference>
<dbReference type="PROSITE" id="PS01303">
    <property type="entry name" value="BCCT"/>
    <property type="match status" value="1"/>
</dbReference>
<accession>A0YEM3</accession>
<evidence type="ECO:0000256" key="2">
    <source>
        <dbReference type="ARBA" id="ARBA00005658"/>
    </source>
</evidence>
<feature type="transmembrane region" description="Helical" evidence="8">
    <location>
        <begin position="481"/>
        <end position="504"/>
    </location>
</feature>
<comment type="similarity">
    <text evidence="2">Belongs to the BCCT transporter (TC 2.A.15) family.</text>
</comment>
<dbReference type="PANTHER" id="PTHR30047:SF7">
    <property type="entry name" value="HIGH-AFFINITY CHOLINE TRANSPORT PROTEIN"/>
    <property type="match status" value="1"/>
</dbReference>
<comment type="caution">
    <text evidence="9">The sequence shown here is derived from an EMBL/GenBank/DDBJ whole genome shotgun (WGS) entry which is preliminary data.</text>
</comment>
<dbReference type="InterPro" id="IPR000060">
    <property type="entry name" value="BCCT_transptr"/>
</dbReference>
<feature type="transmembrane region" description="Helical" evidence="8">
    <location>
        <begin position="197"/>
        <end position="217"/>
    </location>
</feature>
<feature type="transmembrane region" description="Helical" evidence="8">
    <location>
        <begin position="456"/>
        <end position="475"/>
    </location>
</feature>
<dbReference type="NCBIfam" id="TIGR00842">
    <property type="entry name" value="bcct"/>
    <property type="match status" value="1"/>
</dbReference>
<feature type="transmembrane region" description="Helical" evidence="8">
    <location>
        <begin position="354"/>
        <end position="376"/>
    </location>
</feature>
<proteinExistence type="inferred from homology"/>
<evidence type="ECO:0000256" key="7">
    <source>
        <dbReference type="ARBA" id="ARBA00023136"/>
    </source>
</evidence>
<feature type="transmembrane region" description="Helical" evidence="8">
    <location>
        <begin position="145"/>
        <end position="168"/>
    </location>
</feature>
<keyword evidence="6 8" id="KW-1133">Transmembrane helix</keyword>
<reference evidence="9 10" key="1">
    <citation type="journal article" date="2010" name="J. Bacteriol.">
        <title>Genome sequence of the oligotrophic marine Gammaproteobacterium HTCC2143, isolated from the Oregon Coast.</title>
        <authorList>
            <person name="Oh H.M."/>
            <person name="Kang I."/>
            <person name="Ferriera S."/>
            <person name="Giovannoni S.J."/>
            <person name="Cho J.C."/>
        </authorList>
    </citation>
    <scope>NUCLEOTIDE SEQUENCE [LARGE SCALE GENOMIC DNA]</scope>
    <source>
        <strain evidence="9 10">HTCC2143</strain>
    </source>
</reference>
<feature type="transmembrane region" description="Helical" evidence="8">
    <location>
        <begin position="269"/>
        <end position="293"/>
    </location>
</feature>
<feature type="transmembrane region" description="Helical" evidence="8">
    <location>
        <begin position="95"/>
        <end position="116"/>
    </location>
</feature>
<dbReference type="STRING" id="247633.GP2143_03009"/>
<dbReference type="Proteomes" id="UP000004931">
    <property type="component" value="Unassembled WGS sequence"/>
</dbReference>
<name>A0YEM3_9GAMM</name>
<evidence type="ECO:0000256" key="1">
    <source>
        <dbReference type="ARBA" id="ARBA00004651"/>
    </source>
</evidence>
<keyword evidence="10" id="KW-1185">Reference proteome</keyword>
<evidence type="ECO:0000313" key="10">
    <source>
        <dbReference type="Proteomes" id="UP000004931"/>
    </source>
</evidence>
<feature type="transmembrane region" description="Helical" evidence="8">
    <location>
        <begin position="12"/>
        <end position="35"/>
    </location>
</feature>
<feature type="transmembrane region" description="Helical" evidence="8">
    <location>
        <begin position="47"/>
        <end position="75"/>
    </location>
</feature>
<comment type="subcellular location">
    <subcellularLocation>
        <location evidence="1">Cell membrane</location>
        <topology evidence="1">Multi-pass membrane protein</topology>
    </subcellularLocation>
</comment>
<dbReference type="eggNOG" id="COG1292">
    <property type="taxonomic scope" value="Bacteria"/>
</dbReference>
<dbReference type="Pfam" id="PF02028">
    <property type="entry name" value="BCCT"/>
    <property type="match status" value="1"/>
</dbReference>
<keyword evidence="4" id="KW-1003">Cell membrane</keyword>